<dbReference type="InterPro" id="IPR019800">
    <property type="entry name" value="Glyco_hydro_3_AS"/>
</dbReference>
<evidence type="ECO:0000256" key="6">
    <source>
        <dbReference type="ARBA" id="ARBA00023180"/>
    </source>
</evidence>
<dbReference type="AlphaFoldDB" id="A0A6A6P4R0"/>
<dbReference type="Gene3D" id="3.40.50.1700">
    <property type="entry name" value="Glycoside hydrolase family 3 C-terminal domain"/>
    <property type="match status" value="1"/>
</dbReference>
<keyword evidence="13" id="KW-1185">Reference proteome</keyword>
<dbReference type="EC" id="3.2.1.21" evidence="4 10"/>
<evidence type="ECO:0000256" key="10">
    <source>
        <dbReference type="RuleBase" id="RU361161"/>
    </source>
</evidence>
<keyword evidence="9 10" id="KW-0624">Polysaccharide degradation</keyword>
<keyword evidence="7 10" id="KW-0119">Carbohydrate metabolism</keyword>
<dbReference type="PROSITE" id="PS00775">
    <property type="entry name" value="GLYCOSYL_HYDROL_F3"/>
    <property type="match status" value="1"/>
</dbReference>
<dbReference type="GO" id="GO:0008422">
    <property type="term" value="F:beta-glucosidase activity"/>
    <property type="evidence" value="ECO:0007669"/>
    <property type="project" value="UniProtKB-EC"/>
</dbReference>
<dbReference type="EMBL" id="MU001677">
    <property type="protein sequence ID" value="KAF2458814.1"/>
    <property type="molecule type" value="Genomic_DNA"/>
</dbReference>
<dbReference type="PANTHER" id="PTHR42715:SF3">
    <property type="entry name" value="BETA-GLUCOSIDASE B-RELATED"/>
    <property type="match status" value="1"/>
</dbReference>
<sequence length="864" mass="93929">MGPANTTPNLRELVGKLTLEEKVSLLSGVDWWRTARIERDGVFVPQLKTSDGPNGARGESYVSGVRAACFPSECNLGSTFDTELLYKVGQELAEETKSKSANVLLAPTMNVVRSPLGGRNHETYGEDPFLLGALGSACVNAGIQSRGVGATPKHYVANEAEDQRRTLDVQVSEAALREVYLYPFQLVMKNCDPWCFMTSYNRVQGEFVGASKHLIADVLRKEWGFKGMVISDWAGTYSCAEPVNAGMDLEMPGPSVQRGAKLLSAIADGKVTEETVTESALRVLELVARAGKWQDPTESPEREAIGNTVRDELICQAAAEGMVLLKNESSILPLTPSDRIAVIGQHASTLTMHGGGSARIFGFKGVTPVEGLQSAGFQLDYAPGVPVYNALPMPEPAVVSSSVEVPDPDAPVECKWYNSKEAGQDYLRTSYLKRPEYMIKESWPTDLNEVDYSTELSFIITPTTTGEHLIGVTTTGEADLFVDGQHVYHREQEMDLIFESYVFHKPALTKHTTYPMNAGQSYRITLHTKGTSPNAISKLRSSQLGSMTLLQGSSVRFFEAYSIPSRIAEAAALAASASTAVIFVGKNDEFESEGFDQASYSLPCSQPDLIDAVARANPRTVVVNFSGSPVDMPFADPSTPARPTPAAILQAWFPGQEAGHAIARVLAGTVNPCGRLASTFPMRIEDTPCYGNFPVGADGVLRYEEGRFVGYRHYDRPGAPKPRFPFGFGLSYTTFDIVGAGFERGKDTIESEADVLALIVKVKNTGSRPGKEVVQIYVAPPAEQVEAGRPVKELKGFVKVEVRAGEISEAKIPLDKYGFSFWDERTSQWRTWPGTYQVLIGTCSAKASPHSVKVLILGSFTWAS</sequence>
<dbReference type="PRINTS" id="PR00133">
    <property type="entry name" value="GLHYDRLASE3"/>
</dbReference>
<evidence type="ECO:0000256" key="5">
    <source>
        <dbReference type="ARBA" id="ARBA00022801"/>
    </source>
</evidence>
<dbReference type="InterPro" id="IPR013783">
    <property type="entry name" value="Ig-like_fold"/>
</dbReference>
<accession>A0A6A6P4R0</accession>
<evidence type="ECO:0000259" key="11">
    <source>
        <dbReference type="PROSITE" id="PS51820"/>
    </source>
</evidence>
<name>A0A6A6P4R0_9PEZI</name>
<evidence type="ECO:0000313" key="13">
    <source>
        <dbReference type="Proteomes" id="UP000799766"/>
    </source>
</evidence>
<gene>
    <name evidence="12" type="ORF">BDY21DRAFT_411288</name>
</gene>
<dbReference type="Proteomes" id="UP000799766">
    <property type="component" value="Unassembled WGS sequence"/>
</dbReference>
<dbReference type="SUPFAM" id="SSF51445">
    <property type="entry name" value="(Trans)glycosidases"/>
    <property type="match status" value="1"/>
</dbReference>
<dbReference type="InterPro" id="IPR002772">
    <property type="entry name" value="Glyco_hydro_3_C"/>
</dbReference>
<evidence type="ECO:0000256" key="2">
    <source>
        <dbReference type="ARBA" id="ARBA00004987"/>
    </source>
</evidence>
<dbReference type="Pfam" id="PF01915">
    <property type="entry name" value="Glyco_hydro_3_C"/>
    <property type="match status" value="1"/>
</dbReference>
<organism evidence="12 13">
    <name type="scientific">Lineolata rhizophorae</name>
    <dbReference type="NCBI Taxonomy" id="578093"/>
    <lineage>
        <taxon>Eukaryota</taxon>
        <taxon>Fungi</taxon>
        <taxon>Dikarya</taxon>
        <taxon>Ascomycota</taxon>
        <taxon>Pezizomycotina</taxon>
        <taxon>Dothideomycetes</taxon>
        <taxon>Dothideomycetes incertae sedis</taxon>
        <taxon>Lineolatales</taxon>
        <taxon>Lineolataceae</taxon>
        <taxon>Lineolata</taxon>
    </lineage>
</organism>
<proteinExistence type="inferred from homology"/>
<evidence type="ECO:0000256" key="4">
    <source>
        <dbReference type="ARBA" id="ARBA00012744"/>
    </source>
</evidence>
<dbReference type="Gene3D" id="2.60.40.10">
    <property type="entry name" value="Immunoglobulins"/>
    <property type="match status" value="1"/>
</dbReference>
<dbReference type="Gene3D" id="2.60.120.260">
    <property type="entry name" value="Galactose-binding domain-like"/>
    <property type="match status" value="1"/>
</dbReference>
<dbReference type="SUPFAM" id="SSF52279">
    <property type="entry name" value="Beta-D-glucan exohydrolase, C-terminal domain"/>
    <property type="match status" value="1"/>
</dbReference>
<dbReference type="InterPro" id="IPR037524">
    <property type="entry name" value="PA14/GLEYA"/>
</dbReference>
<keyword evidence="6" id="KW-0325">Glycoprotein</keyword>
<comment type="similarity">
    <text evidence="3 10">Belongs to the glycosyl hydrolase 3 family.</text>
</comment>
<dbReference type="InterPro" id="IPR001764">
    <property type="entry name" value="Glyco_hydro_3_N"/>
</dbReference>
<dbReference type="Pfam" id="PF14310">
    <property type="entry name" value="Fn3-like"/>
    <property type="match status" value="1"/>
</dbReference>
<evidence type="ECO:0000313" key="12">
    <source>
        <dbReference type="EMBL" id="KAF2458814.1"/>
    </source>
</evidence>
<dbReference type="InterPro" id="IPR036962">
    <property type="entry name" value="Glyco_hydro_3_N_sf"/>
</dbReference>
<reference evidence="12" key="1">
    <citation type="journal article" date="2020" name="Stud. Mycol.">
        <title>101 Dothideomycetes genomes: a test case for predicting lifestyles and emergence of pathogens.</title>
        <authorList>
            <person name="Haridas S."/>
            <person name="Albert R."/>
            <person name="Binder M."/>
            <person name="Bloem J."/>
            <person name="Labutti K."/>
            <person name="Salamov A."/>
            <person name="Andreopoulos B."/>
            <person name="Baker S."/>
            <person name="Barry K."/>
            <person name="Bills G."/>
            <person name="Bluhm B."/>
            <person name="Cannon C."/>
            <person name="Castanera R."/>
            <person name="Culley D."/>
            <person name="Daum C."/>
            <person name="Ezra D."/>
            <person name="Gonzalez J."/>
            <person name="Henrissat B."/>
            <person name="Kuo A."/>
            <person name="Liang C."/>
            <person name="Lipzen A."/>
            <person name="Lutzoni F."/>
            <person name="Magnuson J."/>
            <person name="Mondo S."/>
            <person name="Nolan M."/>
            <person name="Ohm R."/>
            <person name="Pangilinan J."/>
            <person name="Park H.-J."/>
            <person name="Ramirez L."/>
            <person name="Alfaro M."/>
            <person name="Sun H."/>
            <person name="Tritt A."/>
            <person name="Yoshinaga Y."/>
            <person name="Zwiers L.-H."/>
            <person name="Turgeon B."/>
            <person name="Goodwin S."/>
            <person name="Spatafora J."/>
            <person name="Crous P."/>
            <person name="Grigoriev I."/>
        </authorList>
    </citation>
    <scope>NUCLEOTIDE SEQUENCE</scope>
    <source>
        <strain evidence="12">ATCC 16933</strain>
    </source>
</reference>
<dbReference type="FunFam" id="2.60.40.10:FF:000495">
    <property type="entry name" value="Periplasmic beta-glucosidase"/>
    <property type="match status" value="1"/>
</dbReference>
<keyword evidence="8 10" id="KW-0326">Glycosidase</keyword>
<dbReference type="GO" id="GO:0030245">
    <property type="term" value="P:cellulose catabolic process"/>
    <property type="evidence" value="ECO:0007669"/>
    <property type="project" value="UniProtKB-UniPathway"/>
</dbReference>
<comment type="pathway">
    <text evidence="2 10">Glycan metabolism; cellulose degradation.</text>
</comment>
<keyword evidence="5 10" id="KW-0378">Hydrolase</keyword>
<dbReference type="OrthoDB" id="47059at2759"/>
<dbReference type="PANTHER" id="PTHR42715">
    <property type="entry name" value="BETA-GLUCOSIDASE"/>
    <property type="match status" value="1"/>
</dbReference>
<dbReference type="PROSITE" id="PS51820">
    <property type="entry name" value="PA14"/>
    <property type="match status" value="1"/>
</dbReference>
<dbReference type="Gene3D" id="3.20.20.300">
    <property type="entry name" value="Glycoside hydrolase, family 3, N-terminal domain"/>
    <property type="match status" value="1"/>
</dbReference>
<protein>
    <recommendedName>
        <fullName evidence="4 10">beta-glucosidase</fullName>
        <ecNumber evidence="4 10">3.2.1.21</ecNumber>
    </recommendedName>
</protein>
<dbReference type="Pfam" id="PF00933">
    <property type="entry name" value="Glyco_hydro_3"/>
    <property type="match status" value="1"/>
</dbReference>
<dbReference type="InterPro" id="IPR036881">
    <property type="entry name" value="Glyco_hydro_3_C_sf"/>
</dbReference>
<evidence type="ECO:0000256" key="7">
    <source>
        <dbReference type="ARBA" id="ARBA00023277"/>
    </source>
</evidence>
<comment type="catalytic activity">
    <reaction evidence="1 10">
        <text>Hydrolysis of terminal, non-reducing beta-D-glucosyl residues with release of beta-D-glucose.</text>
        <dbReference type="EC" id="3.2.1.21"/>
    </reaction>
</comment>
<feature type="domain" description="PA14" evidence="11">
    <location>
        <begin position="407"/>
        <end position="555"/>
    </location>
</feature>
<dbReference type="InterPro" id="IPR017853">
    <property type="entry name" value="GH"/>
</dbReference>
<dbReference type="InterPro" id="IPR050288">
    <property type="entry name" value="Cellulose_deg_GH3"/>
</dbReference>
<dbReference type="SMART" id="SM01217">
    <property type="entry name" value="Fn3_like"/>
    <property type="match status" value="1"/>
</dbReference>
<evidence type="ECO:0000256" key="3">
    <source>
        <dbReference type="ARBA" id="ARBA00005336"/>
    </source>
</evidence>
<dbReference type="UniPathway" id="UPA00696"/>
<evidence type="ECO:0000256" key="9">
    <source>
        <dbReference type="ARBA" id="ARBA00023326"/>
    </source>
</evidence>
<dbReference type="InterPro" id="IPR026891">
    <property type="entry name" value="Fn3-like"/>
</dbReference>
<evidence type="ECO:0000256" key="8">
    <source>
        <dbReference type="ARBA" id="ARBA00023295"/>
    </source>
</evidence>
<evidence type="ECO:0000256" key="1">
    <source>
        <dbReference type="ARBA" id="ARBA00000448"/>
    </source>
</evidence>